<accession>A0A918G1G5</accession>
<protein>
    <submittedName>
        <fullName evidence="1">Uncharacterized protein</fullName>
    </submittedName>
</protein>
<sequence length="90" mass="10063">MIVHLLWHIAHHNEAGENGATVHLDGETVHIDEQDGDDVKLLGVYSTAGKAEKRMRLARLLPGFADEPDCFVLDAYTLDEDEWPDGHTRS</sequence>
<organism evidence="1 2">
    <name type="scientific">Streptomyces humidus</name>
    <dbReference type="NCBI Taxonomy" id="52259"/>
    <lineage>
        <taxon>Bacteria</taxon>
        <taxon>Bacillati</taxon>
        <taxon>Actinomycetota</taxon>
        <taxon>Actinomycetes</taxon>
        <taxon>Kitasatosporales</taxon>
        <taxon>Streptomycetaceae</taxon>
        <taxon>Streptomyces</taxon>
    </lineage>
</organism>
<dbReference type="AlphaFoldDB" id="A0A918G1G5"/>
<reference evidence="1" key="1">
    <citation type="journal article" date="2014" name="Int. J. Syst. Evol. Microbiol.">
        <title>Complete genome sequence of Corynebacterium casei LMG S-19264T (=DSM 44701T), isolated from a smear-ripened cheese.</title>
        <authorList>
            <consortium name="US DOE Joint Genome Institute (JGI-PGF)"/>
            <person name="Walter F."/>
            <person name="Albersmeier A."/>
            <person name="Kalinowski J."/>
            <person name="Ruckert C."/>
        </authorList>
    </citation>
    <scope>NUCLEOTIDE SEQUENCE</scope>
    <source>
        <strain evidence="1">JCM 4386</strain>
    </source>
</reference>
<dbReference type="RefSeq" id="WP_190152253.1">
    <property type="nucleotide sequence ID" value="NZ_BMTL01000027.1"/>
</dbReference>
<evidence type="ECO:0000313" key="1">
    <source>
        <dbReference type="EMBL" id="GGS11095.1"/>
    </source>
</evidence>
<comment type="caution">
    <text evidence="1">The sequence shown here is derived from an EMBL/GenBank/DDBJ whole genome shotgun (WGS) entry which is preliminary data.</text>
</comment>
<dbReference type="Proteomes" id="UP000606194">
    <property type="component" value="Unassembled WGS sequence"/>
</dbReference>
<evidence type="ECO:0000313" key="2">
    <source>
        <dbReference type="Proteomes" id="UP000606194"/>
    </source>
</evidence>
<keyword evidence="2" id="KW-1185">Reference proteome</keyword>
<name>A0A918G1G5_9ACTN</name>
<gene>
    <name evidence="1" type="ORF">GCM10010269_57700</name>
</gene>
<reference evidence="1" key="2">
    <citation type="submission" date="2020-09" db="EMBL/GenBank/DDBJ databases">
        <authorList>
            <person name="Sun Q."/>
            <person name="Ohkuma M."/>
        </authorList>
    </citation>
    <scope>NUCLEOTIDE SEQUENCE</scope>
    <source>
        <strain evidence="1">JCM 4386</strain>
    </source>
</reference>
<dbReference type="EMBL" id="BMTL01000027">
    <property type="protein sequence ID" value="GGS11095.1"/>
    <property type="molecule type" value="Genomic_DNA"/>
</dbReference>
<proteinExistence type="predicted"/>